<protein>
    <submittedName>
        <fullName evidence="1">Capsular biosynthesis protein</fullName>
    </submittedName>
</protein>
<dbReference type="InterPro" id="IPR007833">
    <property type="entry name" value="Capsule_polysaccharide_synth"/>
</dbReference>
<evidence type="ECO:0000313" key="2">
    <source>
        <dbReference type="Proteomes" id="UP001205566"/>
    </source>
</evidence>
<dbReference type="RefSeq" id="WP_255873163.1">
    <property type="nucleotide sequence ID" value="NZ_JACASI010000011.1"/>
</dbReference>
<keyword evidence="2" id="KW-1185">Reference proteome</keyword>
<dbReference type="EMBL" id="JACASI010000011">
    <property type="protein sequence ID" value="MCQ3828312.1"/>
    <property type="molecule type" value="Genomic_DNA"/>
</dbReference>
<accession>A0ABT1NWP4</accession>
<sequence>MTGVVFLQGPHGPFFARCARYFSACGIATHKINFNGGDRFFAWADHQVDYTGGRASWPEYLAGYLRQHDIHSVVVYGDCREYHREARAICDQLGVAFWVFEEGYLRPDFVTLEQGGVNGFSLTDWTPETVRRYQPHNRSTNVYIGRTFWQRAYFAVAYYISARIAQREFPHYRHHRPRNWLQEGICWLKSGYRKGVYKLTQRKYLRALTERHSGEFYLYALQTQDDFQIREHSSYSGIEDSIGEVVRSFAEGAAQNELLVIKHHPMDRGFCHYGCLIEGLARAHGVSGRIVYCHDLHLPTLLDHAKGLITINSTVGISALLHGVPTITLGRALYDQRGLTHQGKLDDFWQSAQPVDNGLFEAFRTYLYEQTQLDGSFFRNLDHAVALAWVRMSPSLVADIESDVPDVADEKEYAAA</sequence>
<gene>
    <name evidence="1" type="ORF">HXX02_02525</name>
</gene>
<dbReference type="Pfam" id="PF05159">
    <property type="entry name" value="Capsule_synth"/>
    <property type="match status" value="1"/>
</dbReference>
<dbReference type="CDD" id="cd16441">
    <property type="entry name" value="beta_Kdo_transferase_KpsS"/>
    <property type="match status" value="1"/>
</dbReference>
<proteinExistence type="predicted"/>
<name>A0ABT1NWP4_9GAMM</name>
<dbReference type="Proteomes" id="UP001205566">
    <property type="component" value="Unassembled WGS sequence"/>
</dbReference>
<evidence type="ECO:0000313" key="1">
    <source>
        <dbReference type="EMBL" id="MCQ3828312.1"/>
    </source>
</evidence>
<reference evidence="1" key="1">
    <citation type="thesis" date="2020" institute="Technische Universitat Dresden" country="Dresden, Germany">
        <title>The Agarolytic System of Microbulbifer elongatus PORT2, Isolated from Batu Karas, Pangandaran West Java Indonesia.</title>
        <authorList>
            <person name="Anggraeni S.R."/>
        </authorList>
    </citation>
    <scope>NUCLEOTIDE SEQUENCE</scope>
    <source>
        <strain evidence="1">PORT2</strain>
    </source>
</reference>
<organism evidence="1 2">
    <name type="scientific">Microbulbifer elongatus</name>
    <dbReference type="NCBI Taxonomy" id="86173"/>
    <lineage>
        <taxon>Bacteria</taxon>
        <taxon>Pseudomonadati</taxon>
        <taxon>Pseudomonadota</taxon>
        <taxon>Gammaproteobacteria</taxon>
        <taxon>Cellvibrionales</taxon>
        <taxon>Microbulbiferaceae</taxon>
        <taxon>Microbulbifer</taxon>
    </lineage>
</organism>
<comment type="caution">
    <text evidence="1">The sequence shown here is derived from an EMBL/GenBank/DDBJ whole genome shotgun (WGS) entry which is preliminary data.</text>
</comment>